<comment type="caution">
    <text evidence="8">The sequence shown here is derived from an EMBL/GenBank/DDBJ whole genome shotgun (WGS) entry which is preliminary data.</text>
</comment>
<dbReference type="Proteomes" id="UP000228596">
    <property type="component" value="Unassembled WGS sequence"/>
</dbReference>
<comment type="similarity">
    <text evidence="1 5">Belongs to the IF-3 family.</text>
</comment>
<feature type="domain" description="Translation initiation factor 3 N-terminal" evidence="7">
    <location>
        <begin position="6"/>
        <end position="74"/>
    </location>
</feature>
<dbReference type="EMBL" id="PEZV01000029">
    <property type="protein sequence ID" value="PIT97201.1"/>
    <property type="molecule type" value="Genomic_DNA"/>
</dbReference>
<dbReference type="SUPFAM" id="SSF55200">
    <property type="entry name" value="Translation initiation factor IF3, C-terminal domain"/>
    <property type="match status" value="1"/>
</dbReference>
<dbReference type="SUPFAM" id="SSF54364">
    <property type="entry name" value="Translation initiation factor IF3, N-terminal domain"/>
    <property type="match status" value="1"/>
</dbReference>
<dbReference type="Gene3D" id="3.10.20.80">
    <property type="entry name" value="Translation initiation factor 3 (IF-3), N-terminal domain"/>
    <property type="match status" value="1"/>
</dbReference>
<comment type="subunit">
    <text evidence="5">Monomer.</text>
</comment>
<dbReference type="InterPro" id="IPR019815">
    <property type="entry name" value="Translation_initiation_fac_3_C"/>
</dbReference>
<evidence type="ECO:0000259" key="6">
    <source>
        <dbReference type="Pfam" id="PF00707"/>
    </source>
</evidence>
<dbReference type="PROSITE" id="PS00938">
    <property type="entry name" value="IF3"/>
    <property type="match status" value="1"/>
</dbReference>
<dbReference type="GO" id="GO:0032790">
    <property type="term" value="P:ribosome disassembly"/>
    <property type="evidence" value="ECO:0007669"/>
    <property type="project" value="TreeGrafter"/>
</dbReference>
<keyword evidence="2 5" id="KW-0396">Initiation factor</keyword>
<evidence type="ECO:0000313" key="9">
    <source>
        <dbReference type="Proteomes" id="UP000228596"/>
    </source>
</evidence>
<evidence type="ECO:0000256" key="1">
    <source>
        <dbReference type="ARBA" id="ARBA00005439"/>
    </source>
</evidence>
<dbReference type="PANTHER" id="PTHR10938">
    <property type="entry name" value="TRANSLATION INITIATION FACTOR IF-3"/>
    <property type="match status" value="1"/>
</dbReference>
<proteinExistence type="inferred from homology"/>
<dbReference type="GO" id="GO:0016020">
    <property type="term" value="C:membrane"/>
    <property type="evidence" value="ECO:0007669"/>
    <property type="project" value="TreeGrafter"/>
</dbReference>
<dbReference type="InterPro" id="IPR019813">
    <property type="entry name" value="Translation_initiation_fac3_CS"/>
</dbReference>
<dbReference type="GO" id="GO:0043022">
    <property type="term" value="F:ribosome binding"/>
    <property type="evidence" value="ECO:0007669"/>
    <property type="project" value="TreeGrafter"/>
</dbReference>
<dbReference type="GO" id="GO:0003743">
    <property type="term" value="F:translation initiation factor activity"/>
    <property type="evidence" value="ECO:0007669"/>
    <property type="project" value="UniProtKB-UniRule"/>
</dbReference>
<feature type="domain" description="Translation initiation factor 3 C-terminal" evidence="6">
    <location>
        <begin position="81"/>
        <end position="154"/>
    </location>
</feature>
<dbReference type="InterPro" id="IPR001288">
    <property type="entry name" value="Translation_initiation_fac_3"/>
</dbReference>
<evidence type="ECO:0000256" key="2">
    <source>
        <dbReference type="ARBA" id="ARBA00022540"/>
    </source>
</evidence>
<dbReference type="InterPro" id="IPR036788">
    <property type="entry name" value="T_IF-3_C_sf"/>
</dbReference>
<evidence type="ECO:0000256" key="5">
    <source>
        <dbReference type="RuleBase" id="RU000646"/>
    </source>
</evidence>
<gene>
    <name evidence="8" type="ORF">COT77_02705</name>
</gene>
<comment type="function">
    <text evidence="5">IF-3 binds to the 30S ribosomal subunit and shifts the equilibrium between 70S ribosomes and their 50S and 30S subunits in favor of the free subunits, thus enhancing the availability of 30S subunits on which protein synthesis initiation begins.</text>
</comment>
<dbReference type="Pfam" id="PF05198">
    <property type="entry name" value="IF3_N"/>
    <property type="match status" value="1"/>
</dbReference>
<dbReference type="InterPro" id="IPR036787">
    <property type="entry name" value="T_IF-3_N_sf"/>
</dbReference>
<sequence length="176" mass="20323">MIRHRVNEYVRAPKVLLIDEEGKSVGEISRDEALKTADERGYDLVEINPNSNPPICKLLDYGKFRYELKKAQKNQKSQAGKVKEIRLSGNIEDHDFQTKVERAKEFLEKGNKVRISVKLLGRQMAFQSRAYEQLDRVKDALETKYETPPTKLGNIFSAIVVLDKDKKNKEENEQQS</sequence>
<protein>
    <recommendedName>
        <fullName evidence="4 5">Translation initiation factor IF-3</fullName>
    </recommendedName>
</protein>
<accession>A0A2M6WWS8</accession>
<dbReference type="AlphaFoldDB" id="A0A2M6WWS8"/>
<dbReference type="GO" id="GO:0005829">
    <property type="term" value="C:cytosol"/>
    <property type="evidence" value="ECO:0007669"/>
    <property type="project" value="TreeGrafter"/>
</dbReference>
<dbReference type="Gene3D" id="3.30.110.10">
    <property type="entry name" value="Translation initiation factor 3 (IF-3), C-terminal domain"/>
    <property type="match status" value="1"/>
</dbReference>
<evidence type="ECO:0000256" key="3">
    <source>
        <dbReference type="ARBA" id="ARBA00022917"/>
    </source>
</evidence>
<dbReference type="InterPro" id="IPR019814">
    <property type="entry name" value="Translation_initiation_fac_3_N"/>
</dbReference>
<dbReference type="PANTHER" id="PTHR10938:SF0">
    <property type="entry name" value="TRANSLATION INITIATION FACTOR IF-3, MITOCHONDRIAL"/>
    <property type="match status" value="1"/>
</dbReference>
<evidence type="ECO:0000256" key="4">
    <source>
        <dbReference type="NCBIfam" id="TIGR00168"/>
    </source>
</evidence>
<comment type="subcellular location">
    <subcellularLocation>
        <location evidence="5">Cytoplasm</location>
    </subcellularLocation>
</comment>
<dbReference type="NCBIfam" id="TIGR00168">
    <property type="entry name" value="infC"/>
    <property type="match status" value="1"/>
</dbReference>
<reference evidence="9" key="1">
    <citation type="submission" date="2017-09" db="EMBL/GenBank/DDBJ databases">
        <title>Depth-based differentiation of microbial function through sediment-hosted aquifers and enrichment of novel symbionts in the deep terrestrial subsurface.</title>
        <authorList>
            <person name="Probst A.J."/>
            <person name="Ladd B."/>
            <person name="Jarett J.K."/>
            <person name="Geller-Mcgrath D.E."/>
            <person name="Sieber C.M.K."/>
            <person name="Emerson J.B."/>
            <person name="Anantharaman K."/>
            <person name="Thomas B.C."/>
            <person name="Malmstrom R."/>
            <person name="Stieglmeier M."/>
            <person name="Klingl A."/>
            <person name="Woyke T."/>
            <person name="Ryan C.M."/>
            <person name="Banfield J.F."/>
        </authorList>
    </citation>
    <scope>NUCLEOTIDE SEQUENCE [LARGE SCALE GENOMIC DNA]</scope>
</reference>
<evidence type="ECO:0000313" key="8">
    <source>
        <dbReference type="EMBL" id="PIT97201.1"/>
    </source>
</evidence>
<name>A0A2M6WWS8_9BACT</name>
<dbReference type="Pfam" id="PF00707">
    <property type="entry name" value="IF3_C"/>
    <property type="match status" value="1"/>
</dbReference>
<organism evidence="8 9">
    <name type="scientific">Candidatus Berkelbacteria bacterium CG10_big_fil_rev_8_21_14_0_10_41_12</name>
    <dbReference type="NCBI Taxonomy" id="1974513"/>
    <lineage>
        <taxon>Bacteria</taxon>
        <taxon>Candidatus Berkelbacteria</taxon>
    </lineage>
</organism>
<evidence type="ECO:0000259" key="7">
    <source>
        <dbReference type="Pfam" id="PF05198"/>
    </source>
</evidence>
<keyword evidence="3 5" id="KW-0648">Protein biosynthesis</keyword>